<sequence length="248" mass="27905">MSHRDQQQERQVDHANDITEIEAPVERIVVKPKGTSTTPEPSTPGSSIHGRLHGTPEVIDDGGVVHQYEEREGSRKGRFAYLRTRDFWIVLLLTQIIALAQTGTNTLTSLINARGTSIPAFQTFFNYVLLNVVYTSFTLYRYGFAKWTKMLVKDSWRYFILAFLDVEGNYFIVLAYKYTNLLSAQLFSFWTVVVVVVISLVLLKVRYHLAQYGGIVLACGGFALLIASDYLTGSNSYAPTNALKGDLF</sequence>
<accession>A0A4S9ZWQ6</accession>
<evidence type="ECO:0000256" key="7">
    <source>
        <dbReference type="SAM" id="MobiDB-lite"/>
    </source>
</evidence>
<dbReference type="PANTHER" id="PTHR14233:SF4">
    <property type="entry name" value="SOLUTE CARRIER FAMILY 35 MEMBER F2"/>
    <property type="match status" value="1"/>
</dbReference>
<evidence type="ECO:0000256" key="6">
    <source>
        <dbReference type="ARBA" id="ARBA00023136"/>
    </source>
</evidence>
<keyword evidence="6 8" id="KW-0472">Membrane</keyword>
<feature type="compositionally biased region" description="Low complexity" evidence="7">
    <location>
        <begin position="31"/>
        <end position="47"/>
    </location>
</feature>
<keyword evidence="4 8" id="KW-0812">Transmembrane</keyword>
<feature type="transmembrane region" description="Helical" evidence="8">
    <location>
        <begin position="87"/>
        <end position="104"/>
    </location>
</feature>
<feature type="transmembrane region" description="Helical" evidence="8">
    <location>
        <begin position="156"/>
        <end position="176"/>
    </location>
</feature>
<organism evidence="9 10">
    <name type="scientific">Aureobasidium pullulans</name>
    <name type="common">Black yeast</name>
    <name type="synonym">Pullularia pullulans</name>
    <dbReference type="NCBI Taxonomy" id="5580"/>
    <lineage>
        <taxon>Eukaryota</taxon>
        <taxon>Fungi</taxon>
        <taxon>Dikarya</taxon>
        <taxon>Ascomycota</taxon>
        <taxon>Pezizomycotina</taxon>
        <taxon>Dothideomycetes</taxon>
        <taxon>Dothideomycetidae</taxon>
        <taxon>Dothideales</taxon>
        <taxon>Saccotheciaceae</taxon>
        <taxon>Aureobasidium</taxon>
    </lineage>
</organism>
<feature type="non-terminal residue" evidence="9">
    <location>
        <position position="248"/>
    </location>
</feature>
<evidence type="ECO:0000313" key="10">
    <source>
        <dbReference type="Proteomes" id="UP000304947"/>
    </source>
</evidence>
<dbReference type="InterPro" id="IPR037185">
    <property type="entry name" value="EmrE-like"/>
</dbReference>
<comment type="similarity">
    <text evidence="2">Belongs to the SLC35F solute transporter family.</text>
</comment>
<dbReference type="AlphaFoldDB" id="A0A4S9ZWQ6"/>
<keyword evidence="5 8" id="KW-1133">Transmembrane helix</keyword>
<feature type="transmembrane region" description="Helical" evidence="8">
    <location>
        <begin position="124"/>
        <end position="144"/>
    </location>
</feature>
<evidence type="ECO:0000256" key="8">
    <source>
        <dbReference type="SAM" id="Phobius"/>
    </source>
</evidence>
<feature type="region of interest" description="Disordered" evidence="7">
    <location>
        <begin position="1"/>
        <end position="59"/>
    </location>
</feature>
<protein>
    <submittedName>
        <fullName evidence="9">DUF914-domain-containing protein</fullName>
    </submittedName>
</protein>
<evidence type="ECO:0000256" key="5">
    <source>
        <dbReference type="ARBA" id="ARBA00022989"/>
    </source>
</evidence>
<keyword evidence="3" id="KW-0813">Transport</keyword>
<dbReference type="EMBL" id="QZBU01004300">
    <property type="protein sequence ID" value="TIA12091.1"/>
    <property type="molecule type" value="Genomic_DNA"/>
</dbReference>
<evidence type="ECO:0000256" key="2">
    <source>
        <dbReference type="ARBA" id="ARBA00007863"/>
    </source>
</evidence>
<gene>
    <name evidence="9" type="ORF">D6C83_08459</name>
</gene>
<evidence type="ECO:0000256" key="3">
    <source>
        <dbReference type="ARBA" id="ARBA00022448"/>
    </source>
</evidence>
<evidence type="ECO:0000256" key="4">
    <source>
        <dbReference type="ARBA" id="ARBA00022692"/>
    </source>
</evidence>
<name>A0A4S9ZWQ6_AURPU</name>
<dbReference type="InterPro" id="IPR009262">
    <property type="entry name" value="SLC35_F1/F2/F6"/>
</dbReference>
<dbReference type="GO" id="GO:0022857">
    <property type="term" value="F:transmembrane transporter activity"/>
    <property type="evidence" value="ECO:0007669"/>
    <property type="project" value="InterPro"/>
</dbReference>
<comment type="subcellular location">
    <subcellularLocation>
        <location evidence="1">Membrane</location>
        <topology evidence="1">Multi-pass membrane protein</topology>
    </subcellularLocation>
</comment>
<evidence type="ECO:0000313" key="9">
    <source>
        <dbReference type="EMBL" id="TIA12091.1"/>
    </source>
</evidence>
<comment type="caution">
    <text evidence="9">The sequence shown here is derived from an EMBL/GenBank/DDBJ whole genome shotgun (WGS) entry which is preliminary data.</text>
</comment>
<feature type="transmembrane region" description="Helical" evidence="8">
    <location>
        <begin position="209"/>
        <end position="227"/>
    </location>
</feature>
<dbReference type="Proteomes" id="UP000304947">
    <property type="component" value="Unassembled WGS sequence"/>
</dbReference>
<dbReference type="SUPFAM" id="SSF103481">
    <property type="entry name" value="Multidrug resistance efflux transporter EmrE"/>
    <property type="match status" value="1"/>
</dbReference>
<reference evidence="9 10" key="1">
    <citation type="submission" date="2018-10" db="EMBL/GenBank/DDBJ databases">
        <title>Fifty Aureobasidium pullulans genomes reveal a recombining polyextremotolerant generalist.</title>
        <authorList>
            <person name="Gostincar C."/>
            <person name="Turk M."/>
            <person name="Zajc J."/>
            <person name="Gunde-Cimerman N."/>
        </authorList>
    </citation>
    <scope>NUCLEOTIDE SEQUENCE [LARGE SCALE GENOMIC DNA]</scope>
    <source>
        <strain evidence="9 10">EXF-3380</strain>
    </source>
</reference>
<dbReference type="PANTHER" id="PTHR14233">
    <property type="entry name" value="DUF914-RELATED"/>
    <property type="match status" value="1"/>
</dbReference>
<dbReference type="InterPro" id="IPR052221">
    <property type="entry name" value="SLC35F_Transporter"/>
</dbReference>
<evidence type="ECO:0000256" key="1">
    <source>
        <dbReference type="ARBA" id="ARBA00004141"/>
    </source>
</evidence>
<proteinExistence type="inferred from homology"/>
<feature type="compositionally biased region" description="Basic and acidic residues" evidence="7">
    <location>
        <begin position="1"/>
        <end position="17"/>
    </location>
</feature>
<dbReference type="GO" id="GO:0016020">
    <property type="term" value="C:membrane"/>
    <property type="evidence" value="ECO:0007669"/>
    <property type="project" value="UniProtKB-SubCell"/>
</dbReference>
<feature type="transmembrane region" description="Helical" evidence="8">
    <location>
        <begin position="182"/>
        <end position="202"/>
    </location>
</feature>
<dbReference type="Pfam" id="PF06027">
    <property type="entry name" value="SLC35F"/>
    <property type="match status" value="1"/>
</dbReference>